<evidence type="ECO:0000313" key="1">
    <source>
        <dbReference type="EMBL" id="MBW90741.1"/>
    </source>
</evidence>
<protein>
    <submittedName>
        <fullName evidence="1">Uncharacterized protein</fullName>
    </submittedName>
</protein>
<dbReference type="EMBL" id="GGEC01010258">
    <property type="protein sequence ID" value="MBW90741.1"/>
    <property type="molecule type" value="Transcribed_RNA"/>
</dbReference>
<sequence length="75" mass="8798">MPREFLSVECPSEWMKEPIVFCESIVTFTKVFYFNAFKFIKFSGANGQAKFQASSVIYSHPYHIIKLKNKLRRVS</sequence>
<dbReference type="AlphaFoldDB" id="A0A2P2JBA1"/>
<accession>A0A2P2JBA1</accession>
<reference evidence="1" key="1">
    <citation type="submission" date="2018-02" db="EMBL/GenBank/DDBJ databases">
        <title>Rhizophora mucronata_Transcriptome.</title>
        <authorList>
            <person name="Meera S.P."/>
            <person name="Sreeshan A."/>
            <person name="Augustine A."/>
        </authorList>
    </citation>
    <scope>NUCLEOTIDE SEQUENCE</scope>
    <source>
        <tissue evidence="1">Leaf</tissue>
    </source>
</reference>
<organism evidence="1">
    <name type="scientific">Rhizophora mucronata</name>
    <name type="common">Asiatic mangrove</name>
    <dbReference type="NCBI Taxonomy" id="61149"/>
    <lineage>
        <taxon>Eukaryota</taxon>
        <taxon>Viridiplantae</taxon>
        <taxon>Streptophyta</taxon>
        <taxon>Embryophyta</taxon>
        <taxon>Tracheophyta</taxon>
        <taxon>Spermatophyta</taxon>
        <taxon>Magnoliopsida</taxon>
        <taxon>eudicotyledons</taxon>
        <taxon>Gunneridae</taxon>
        <taxon>Pentapetalae</taxon>
        <taxon>rosids</taxon>
        <taxon>fabids</taxon>
        <taxon>Malpighiales</taxon>
        <taxon>Rhizophoraceae</taxon>
        <taxon>Rhizophora</taxon>
    </lineage>
</organism>
<name>A0A2P2JBA1_RHIMU</name>
<proteinExistence type="predicted"/>